<accession>A0AAV4MDY7</accession>
<proteinExistence type="predicted"/>
<protein>
    <submittedName>
        <fullName evidence="1">Uncharacterized protein</fullName>
    </submittedName>
</protein>
<reference evidence="1 2" key="1">
    <citation type="submission" date="2021-06" db="EMBL/GenBank/DDBJ databases">
        <title>Caerostris extrusa draft genome.</title>
        <authorList>
            <person name="Kono N."/>
            <person name="Arakawa K."/>
        </authorList>
    </citation>
    <scope>NUCLEOTIDE SEQUENCE [LARGE SCALE GENOMIC DNA]</scope>
</reference>
<dbReference type="AlphaFoldDB" id="A0AAV4MDY7"/>
<comment type="caution">
    <text evidence="1">The sequence shown here is derived from an EMBL/GenBank/DDBJ whole genome shotgun (WGS) entry which is preliminary data.</text>
</comment>
<organism evidence="1 2">
    <name type="scientific">Caerostris extrusa</name>
    <name type="common">Bark spider</name>
    <name type="synonym">Caerostris bankana</name>
    <dbReference type="NCBI Taxonomy" id="172846"/>
    <lineage>
        <taxon>Eukaryota</taxon>
        <taxon>Metazoa</taxon>
        <taxon>Ecdysozoa</taxon>
        <taxon>Arthropoda</taxon>
        <taxon>Chelicerata</taxon>
        <taxon>Arachnida</taxon>
        <taxon>Araneae</taxon>
        <taxon>Araneomorphae</taxon>
        <taxon>Entelegynae</taxon>
        <taxon>Araneoidea</taxon>
        <taxon>Araneidae</taxon>
        <taxon>Caerostris</taxon>
    </lineage>
</organism>
<gene>
    <name evidence="1" type="ORF">CEXT_88391</name>
</gene>
<evidence type="ECO:0000313" key="2">
    <source>
        <dbReference type="Proteomes" id="UP001054945"/>
    </source>
</evidence>
<sequence>MALLAVSVYQTRKLQIKAFRLRSSNLHIKTQENLFLELPRPSFHATQMVLQGTSTDGSLRAMKTVDYGISHLKNFHCPWWIFSLMVLFPKKCKFLQFVDAYQ</sequence>
<keyword evidence="2" id="KW-1185">Reference proteome</keyword>
<dbReference type="Proteomes" id="UP001054945">
    <property type="component" value="Unassembled WGS sequence"/>
</dbReference>
<name>A0AAV4MDY7_CAEEX</name>
<dbReference type="EMBL" id="BPLR01019688">
    <property type="protein sequence ID" value="GIX70591.1"/>
    <property type="molecule type" value="Genomic_DNA"/>
</dbReference>
<evidence type="ECO:0000313" key="1">
    <source>
        <dbReference type="EMBL" id="GIX70591.1"/>
    </source>
</evidence>